<name>A0A699HKI9_TANCI</name>
<evidence type="ECO:0000256" key="4">
    <source>
        <dbReference type="ARBA" id="ARBA00022759"/>
    </source>
</evidence>
<proteinExistence type="predicted"/>
<gene>
    <name evidence="9" type="ORF">Tci_405555</name>
</gene>
<dbReference type="GO" id="GO:0004519">
    <property type="term" value="F:endonuclease activity"/>
    <property type="evidence" value="ECO:0007669"/>
    <property type="project" value="UniProtKB-KW"/>
</dbReference>
<dbReference type="EMBL" id="BKCJ010170101">
    <property type="protein sequence ID" value="GEY33581.1"/>
    <property type="molecule type" value="Genomic_DNA"/>
</dbReference>
<dbReference type="Pfam" id="PF08284">
    <property type="entry name" value="RVP_2"/>
    <property type="match status" value="1"/>
</dbReference>
<dbReference type="PANTHER" id="PTHR37984">
    <property type="entry name" value="PROTEIN CBG26694"/>
    <property type="match status" value="1"/>
</dbReference>
<dbReference type="Gene3D" id="2.40.70.10">
    <property type="entry name" value="Acid Proteases"/>
    <property type="match status" value="1"/>
</dbReference>
<feature type="region of interest" description="Disordered" evidence="7">
    <location>
        <begin position="206"/>
        <end position="252"/>
    </location>
</feature>
<feature type="compositionally biased region" description="Low complexity" evidence="7">
    <location>
        <begin position="208"/>
        <end position="223"/>
    </location>
</feature>
<dbReference type="PROSITE" id="PS50158">
    <property type="entry name" value="ZF_CCHC"/>
    <property type="match status" value="1"/>
</dbReference>
<evidence type="ECO:0000256" key="6">
    <source>
        <dbReference type="PROSITE-ProRule" id="PRU00047"/>
    </source>
</evidence>
<keyword evidence="5" id="KW-0511">Multifunctional enzyme</keyword>
<dbReference type="CDD" id="cd00303">
    <property type="entry name" value="retropepsin_like"/>
    <property type="match status" value="1"/>
</dbReference>
<keyword evidence="6" id="KW-0863">Zinc-finger</keyword>
<dbReference type="AlphaFoldDB" id="A0A699HKI9"/>
<dbReference type="InterPro" id="IPR021109">
    <property type="entry name" value="Peptidase_aspartic_dom_sf"/>
</dbReference>
<dbReference type="GO" id="GO:0008270">
    <property type="term" value="F:zinc ion binding"/>
    <property type="evidence" value="ECO:0007669"/>
    <property type="project" value="UniProtKB-KW"/>
</dbReference>
<evidence type="ECO:0000256" key="3">
    <source>
        <dbReference type="ARBA" id="ARBA00022722"/>
    </source>
</evidence>
<feature type="region of interest" description="Disordered" evidence="7">
    <location>
        <begin position="1"/>
        <end position="46"/>
    </location>
</feature>
<keyword evidence="2" id="KW-0548">Nucleotidyltransferase</keyword>
<feature type="compositionally biased region" description="Basic and acidic residues" evidence="7">
    <location>
        <begin position="33"/>
        <end position="45"/>
    </location>
</feature>
<evidence type="ECO:0000259" key="8">
    <source>
        <dbReference type="PROSITE" id="PS50158"/>
    </source>
</evidence>
<comment type="caution">
    <text evidence="9">The sequence shown here is derived from an EMBL/GenBank/DDBJ whole genome shotgun (WGS) entry which is preliminary data.</text>
</comment>
<organism evidence="9">
    <name type="scientific">Tanacetum cinerariifolium</name>
    <name type="common">Dalmatian daisy</name>
    <name type="synonym">Chrysanthemum cinerariifolium</name>
    <dbReference type="NCBI Taxonomy" id="118510"/>
    <lineage>
        <taxon>Eukaryota</taxon>
        <taxon>Viridiplantae</taxon>
        <taxon>Streptophyta</taxon>
        <taxon>Embryophyta</taxon>
        <taxon>Tracheophyta</taxon>
        <taxon>Spermatophyta</taxon>
        <taxon>Magnoliopsida</taxon>
        <taxon>eudicotyledons</taxon>
        <taxon>Gunneridae</taxon>
        <taxon>Pentapetalae</taxon>
        <taxon>asterids</taxon>
        <taxon>campanulids</taxon>
        <taxon>Asterales</taxon>
        <taxon>Asteraceae</taxon>
        <taxon>Asteroideae</taxon>
        <taxon>Anthemideae</taxon>
        <taxon>Anthemidinae</taxon>
        <taxon>Tanacetum</taxon>
    </lineage>
</organism>
<dbReference type="InterPro" id="IPR050951">
    <property type="entry name" value="Retrovirus_Pol_polyprotein"/>
</dbReference>
<keyword evidence="3" id="KW-0540">Nuclease</keyword>
<dbReference type="Pfam" id="PF17919">
    <property type="entry name" value="RT_RNaseH_2"/>
    <property type="match status" value="1"/>
</dbReference>
<protein>
    <recommendedName>
        <fullName evidence="8">CCHC-type domain-containing protein</fullName>
    </recommendedName>
</protein>
<keyword evidence="6" id="KW-0862">Zinc</keyword>
<sequence length="1057" mass="119725">MYPPTTSESSTRDFSSKSSARPSHLLPHRKRFRDSISPEDSVKEDVDADELADIEADAMVDVGIDVEDEVEDEVESSDRGTIEVEVDVVAEIDIPDEIHLQRMKYIETGQRELEARSLIAGGEKASLLEKVASLERRNEIGDIHYEAFGFSSMMLCMDFRLVVELVEHDYHSFWYDPEAIEELINRRVEEALAAYEVTCVANTLEAENQSQNDSDGDNGNMGNRNGGNVNGENGNDENRNGGNGNPDKNDRGAWPVARECTYQDFMNCQPLNFMVTKGVVGLMRLQDAVRIANNLMDQKLKVYAMKNAKNKRRLEVNQRDNRGQRPPFKGQNVGGQNVARAYMAGSNEKSRYVGPLPYYSKFVVPTTQRGSVVNQGVLTCFECGRQRHYRNECPKLKNQNSVNKAGKKTEEARGKAYVLGGGEAKPNSNVVTGTFVLNNHYASNDRSFVSTTFSTLLDITPDTLDVSYAVELDDIRISETNTVLRGCTLGLLGHPFNIDLIPVELGSFDVIIGMDWLAKHHAVIVCDEKIVRIPYGDKVLIVKPMMKLTQKSVKFDWSEKAEAAFQLLKQRLCSAPILALPEGSENFVVYCGASRKGLDAVLMQKENVIAYMKCVVFTDHKSLQHILDKKELNMKQPLVLMTGLDLLVQILNAPVEARKEENYGTEDLYGMVKNLKPRADRTLCLRNRSWIPCFDDLRTLIMHESYKSKYLIHPGSDKTDGQSERTIQTLKDMLSACVIDLGKALYKRKCRSPVCWAEVGDAQLTSLKIIHVTIKKIIQIKKRIQAVYDRQKSYTDRRRKPLEFEESLLGLILYRTTWPIKGVLRYNLSFEDKSLVTRKGCHVGNKMLQGIPTASYGDPPASKFSHCLTLYRTPWPIKGVLRIQQYLQTEHYALWEVIEFGDSYKALPEETGKGPTSESSARKKGRTVAITMEDIQKRRNDVKARTTLLLALPDEHQLRFSKFWKSKKIIIQGSDVAGFDKSKVECFNCHKMRYFARDCRAPRSQDREKRESYKQVPKVEEPAPKELMAIDGIRCDWSYMANEEENHALVADDEVST</sequence>
<dbReference type="SMART" id="SM00343">
    <property type="entry name" value="ZnF_C2HC"/>
    <property type="match status" value="2"/>
</dbReference>
<evidence type="ECO:0000256" key="1">
    <source>
        <dbReference type="ARBA" id="ARBA00022679"/>
    </source>
</evidence>
<evidence type="ECO:0000256" key="2">
    <source>
        <dbReference type="ARBA" id="ARBA00022695"/>
    </source>
</evidence>
<keyword evidence="4" id="KW-0378">Hydrolase</keyword>
<keyword evidence="4" id="KW-0255">Endonuclease</keyword>
<reference evidence="9" key="1">
    <citation type="journal article" date="2019" name="Sci. Rep.">
        <title>Draft genome of Tanacetum cinerariifolium, the natural source of mosquito coil.</title>
        <authorList>
            <person name="Yamashiro T."/>
            <person name="Shiraishi A."/>
            <person name="Satake H."/>
            <person name="Nakayama K."/>
        </authorList>
    </citation>
    <scope>NUCLEOTIDE SEQUENCE</scope>
</reference>
<dbReference type="SUPFAM" id="SSF56672">
    <property type="entry name" value="DNA/RNA polymerases"/>
    <property type="match status" value="1"/>
</dbReference>
<dbReference type="InterPro" id="IPR041577">
    <property type="entry name" value="RT_RNaseH_2"/>
</dbReference>
<evidence type="ECO:0000256" key="7">
    <source>
        <dbReference type="SAM" id="MobiDB-lite"/>
    </source>
</evidence>
<keyword evidence="6" id="KW-0479">Metal-binding</keyword>
<dbReference type="Gene3D" id="3.30.70.270">
    <property type="match status" value="1"/>
</dbReference>
<dbReference type="InterPro" id="IPR043502">
    <property type="entry name" value="DNA/RNA_pol_sf"/>
</dbReference>
<accession>A0A699HKI9</accession>
<evidence type="ECO:0000313" key="9">
    <source>
        <dbReference type="EMBL" id="GEY33581.1"/>
    </source>
</evidence>
<dbReference type="PANTHER" id="PTHR37984:SF5">
    <property type="entry name" value="PROTEIN NYNRIN-LIKE"/>
    <property type="match status" value="1"/>
</dbReference>
<evidence type="ECO:0000256" key="5">
    <source>
        <dbReference type="ARBA" id="ARBA00023268"/>
    </source>
</evidence>
<dbReference type="GO" id="GO:0016779">
    <property type="term" value="F:nucleotidyltransferase activity"/>
    <property type="evidence" value="ECO:0007669"/>
    <property type="project" value="UniProtKB-KW"/>
</dbReference>
<dbReference type="GO" id="GO:0003676">
    <property type="term" value="F:nucleic acid binding"/>
    <property type="evidence" value="ECO:0007669"/>
    <property type="project" value="InterPro"/>
</dbReference>
<keyword evidence="1" id="KW-0808">Transferase</keyword>
<feature type="domain" description="CCHC-type" evidence="8">
    <location>
        <begin position="380"/>
        <end position="395"/>
    </location>
</feature>
<dbReference type="InterPro" id="IPR001878">
    <property type="entry name" value="Znf_CCHC"/>
</dbReference>
<dbReference type="InterPro" id="IPR043128">
    <property type="entry name" value="Rev_trsase/Diguanyl_cyclase"/>
</dbReference>